<dbReference type="STRING" id="1121013.GCA_000426365_01559"/>
<name>A0A091BGU1_9GAMM</name>
<dbReference type="InterPro" id="IPR041698">
    <property type="entry name" value="Methyltransf_25"/>
</dbReference>
<gene>
    <name evidence="2" type="ORF">P873_04880</name>
</gene>
<dbReference type="eggNOG" id="COG2226">
    <property type="taxonomic scope" value="Bacteria"/>
</dbReference>
<evidence type="ECO:0000313" key="2">
    <source>
        <dbReference type="EMBL" id="KFN50941.1"/>
    </source>
</evidence>
<dbReference type="InterPro" id="IPR029063">
    <property type="entry name" value="SAM-dependent_MTases_sf"/>
</dbReference>
<dbReference type="Gene3D" id="3.40.50.150">
    <property type="entry name" value="Vaccinia Virus protein VP39"/>
    <property type="match status" value="1"/>
</dbReference>
<organism evidence="2 3">
    <name type="scientific">Arenimonas composti TR7-09 = DSM 18010</name>
    <dbReference type="NCBI Taxonomy" id="1121013"/>
    <lineage>
        <taxon>Bacteria</taxon>
        <taxon>Pseudomonadati</taxon>
        <taxon>Pseudomonadota</taxon>
        <taxon>Gammaproteobacteria</taxon>
        <taxon>Lysobacterales</taxon>
        <taxon>Lysobacteraceae</taxon>
        <taxon>Arenimonas</taxon>
    </lineage>
</organism>
<dbReference type="OrthoDB" id="5974463at2"/>
<dbReference type="Proteomes" id="UP000029391">
    <property type="component" value="Unassembled WGS sequence"/>
</dbReference>
<proteinExistence type="predicted"/>
<dbReference type="SUPFAM" id="SSF53335">
    <property type="entry name" value="S-adenosyl-L-methionine-dependent methyltransferases"/>
    <property type="match status" value="1"/>
</dbReference>
<comment type="caution">
    <text evidence="2">The sequence shown here is derived from an EMBL/GenBank/DDBJ whole genome shotgun (WGS) entry which is preliminary data.</text>
</comment>
<dbReference type="CDD" id="cd02440">
    <property type="entry name" value="AdoMet_MTases"/>
    <property type="match status" value="1"/>
</dbReference>
<dbReference type="EMBL" id="AWXU01000013">
    <property type="protein sequence ID" value="KFN50941.1"/>
    <property type="molecule type" value="Genomic_DNA"/>
</dbReference>
<evidence type="ECO:0000259" key="1">
    <source>
        <dbReference type="Pfam" id="PF13649"/>
    </source>
</evidence>
<protein>
    <recommendedName>
        <fullName evidence="1">Methyltransferase domain-containing protein</fullName>
    </recommendedName>
</protein>
<feature type="domain" description="Methyltransferase" evidence="1">
    <location>
        <begin position="63"/>
        <end position="157"/>
    </location>
</feature>
<accession>A0A091BGU1</accession>
<dbReference type="RefSeq" id="WP_051239747.1">
    <property type="nucleotide sequence ID" value="NZ_AUFF01000003.1"/>
</dbReference>
<keyword evidence="3" id="KW-1185">Reference proteome</keyword>
<dbReference type="AlphaFoldDB" id="A0A091BGU1"/>
<sequence length="329" mass="34066">MTESRPSASTAQSDAAARRAAWSAYWQAGALHSCVGSWSGNYGGAIAAFWSRSFAALANGARVLDLATGNGPLPQLLLQQRPDDAALRIDAVDAAALAPAWYRADAQPRLRFHQGVAMEALPFADGSFDLVTSQYGFEYADRAPALAELLRVLAPRGGVALVMHHAGSVLVEVARSELRHQARLLADDGLLAAAAAVVPWFALARAGGNPGADPAARRARAAYNAAQQALSTAIAGEHAPDLLVDVRDAVHRLVAATGADPAPTLAALADWRAGLGNAALRSRELVACALHPGDVADLRDAIVTARGGGVTVAELGQEEGVLGWSLESA</sequence>
<reference evidence="2 3" key="1">
    <citation type="submission" date="2013-09" db="EMBL/GenBank/DDBJ databases">
        <title>Genome sequencing of Arenimonas composti.</title>
        <authorList>
            <person name="Chen F."/>
            <person name="Wang G."/>
        </authorList>
    </citation>
    <scope>NUCLEOTIDE SEQUENCE [LARGE SCALE GENOMIC DNA]</scope>
    <source>
        <strain evidence="2 3">TR7-09</strain>
    </source>
</reference>
<dbReference type="Pfam" id="PF13649">
    <property type="entry name" value="Methyltransf_25"/>
    <property type="match status" value="1"/>
</dbReference>
<evidence type="ECO:0000313" key="3">
    <source>
        <dbReference type="Proteomes" id="UP000029391"/>
    </source>
</evidence>